<accession>A0A0C2MW23</accession>
<organism evidence="2 3">
    <name type="scientific">Thelohanellus kitauei</name>
    <name type="common">Myxosporean</name>
    <dbReference type="NCBI Taxonomy" id="669202"/>
    <lineage>
        <taxon>Eukaryota</taxon>
        <taxon>Metazoa</taxon>
        <taxon>Cnidaria</taxon>
        <taxon>Myxozoa</taxon>
        <taxon>Myxosporea</taxon>
        <taxon>Bivalvulida</taxon>
        <taxon>Platysporina</taxon>
        <taxon>Myxobolidae</taxon>
        <taxon>Thelohanellus</taxon>
    </lineage>
</organism>
<keyword evidence="1" id="KW-0812">Transmembrane</keyword>
<name>A0A0C2MW23_THEKT</name>
<dbReference type="AlphaFoldDB" id="A0A0C2MW23"/>
<keyword evidence="1" id="KW-0472">Membrane</keyword>
<protein>
    <submittedName>
        <fullName evidence="2">Uncharacterized protein</fullName>
    </submittedName>
</protein>
<dbReference type="EMBL" id="JWZT01001719">
    <property type="protein sequence ID" value="KII71561.1"/>
    <property type="molecule type" value="Genomic_DNA"/>
</dbReference>
<evidence type="ECO:0000313" key="3">
    <source>
        <dbReference type="Proteomes" id="UP000031668"/>
    </source>
</evidence>
<proteinExistence type="predicted"/>
<keyword evidence="3" id="KW-1185">Reference proteome</keyword>
<comment type="caution">
    <text evidence="2">The sequence shown here is derived from an EMBL/GenBank/DDBJ whole genome shotgun (WGS) entry which is preliminary data.</text>
</comment>
<gene>
    <name evidence="2" type="ORF">RF11_00803</name>
</gene>
<evidence type="ECO:0000313" key="2">
    <source>
        <dbReference type="EMBL" id="KII71561.1"/>
    </source>
</evidence>
<keyword evidence="1" id="KW-1133">Transmembrane helix</keyword>
<feature type="transmembrane region" description="Helical" evidence="1">
    <location>
        <begin position="73"/>
        <end position="92"/>
    </location>
</feature>
<sequence length="107" mass="12875">MPFLRNIVRRTFLQANPHSAVANQCRYWILSNSRKRFKSINIAADLGKASKSYVRWTVPNWKYYIRYDHINNIFIEINPLFINMLIFTYWGISTAKHKSLRIKDFYV</sequence>
<dbReference type="Proteomes" id="UP000031668">
    <property type="component" value="Unassembled WGS sequence"/>
</dbReference>
<evidence type="ECO:0000256" key="1">
    <source>
        <dbReference type="SAM" id="Phobius"/>
    </source>
</evidence>
<reference evidence="2 3" key="1">
    <citation type="journal article" date="2014" name="Genome Biol. Evol.">
        <title>The genome of the myxosporean Thelohanellus kitauei shows adaptations to nutrient acquisition within its fish host.</title>
        <authorList>
            <person name="Yang Y."/>
            <person name="Xiong J."/>
            <person name="Zhou Z."/>
            <person name="Huo F."/>
            <person name="Miao W."/>
            <person name="Ran C."/>
            <person name="Liu Y."/>
            <person name="Zhang J."/>
            <person name="Feng J."/>
            <person name="Wang M."/>
            <person name="Wang M."/>
            <person name="Wang L."/>
            <person name="Yao B."/>
        </authorList>
    </citation>
    <scope>NUCLEOTIDE SEQUENCE [LARGE SCALE GENOMIC DNA]</scope>
    <source>
        <strain evidence="2">Wuqing</strain>
    </source>
</reference>